<evidence type="ECO:0000259" key="1">
    <source>
        <dbReference type="Pfam" id="PF23622"/>
    </source>
</evidence>
<name>A0A498JBQ8_MALDO</name>
<dbReference type="InterPro" id="IPR053772">
    <property type="entry name" value="At1g61320/At1g61330-like"/>
</dbReference>
<gene>
    <name evidence="2" type="ORF">DVH24_033123</name>
</gene>
<dbReference type="Proteomes" id="UP000290289">
    <property type="component" value="Chromosome 8"/>
</dbReference>
<dbReference type="AlphaFoldDB" id="A0A498JBQ8"/>
<accession>A0A498JBQ8</accession>
<evidence type="ECO:0000313" key="2">
    <source>
        <dbReference type="EMBL" id="RXH92227.1"/>
    </source>
</evidence>
<dbReference type="PANTHER" id="PTHR34145">
    <property type="entry name" value="OS02G0105600 PROTEIN"/>
    <property type="match status" value="1"/>
</dbReference>
<protein>
    <recommendedName>
        <fullName evidence="1">At1g61320/AtMIF1 LRR domain-containing protein</fullName>
    </recommendedName>
</protein>
<sequence>MSRMFMRRGGLEYFSCNCPALKRLAIYDIPDLRILRVVGLSIPLKYLVIKDCDNIESIVIRDANLVSFTYSGHKMNLIIRNVPLLAEVSIVQGYTKCDFLDVAFTQLESCSQLHILKLLKYIPYNKKIFKRAECSHRCLKVVEMLRYYGRRGDARLVKYLTKAAVNLEEIGVSPIESFYYPDTDEKREELESDRARKDRATKELKQIVPSTVKVVCL</sequence>
<reference evidence="2 3" key="1">
    <citation type="submission" date="2018-10" db="EMBL/GenBank/DDBJ databases">
        <title>A high-quality apple genome assembly.</title>
        <authorList>
            <person name="Hu J."/>
        </authorList>
    </citation>
    <scope>NUCLEOTIDE SEQUENCE [LARGE SCALE GENOMIC DNA]</scope>
    <source>
        <strain evidence="3">cv. HFTH1</strain>
        <tissue evidence="2">Young leaf</tissue>
    </source>
</reference>
<dbReference type="PANTHER" id="PTHR34145:SF68">
    <property type="entry name" value="FBD DOMAIN-CONTAINING PROTEIN"/>
    <property type="match status" value="1"/>
</dbReference>
<organism evidence="2 3">
    <name type="scientific">Malus domestica</name>
    <name type="common">Apple</name>
    <name type="synonym">Pyrus malus</name>
    <dbReference type="NCBI Taxonomy" id="3750"/>
    <lineage>
        <taxon>Eukaryota</taxon>
        <taxon>Viridiplantae</taxon>
        <taxon>Streptophyta</taxon>
        <taxon>Embryophyta</taxon>
        <taxon>Tracheophyta</taxon>
        <taxon>Spermatophyta</taxon>
        <taxon>Magnoliopsida</taxon>
        <taxon>eudicotyledons</taxon>
        <taxon>Gunneridae</taxon>
        <taxon>Pentapetalae</taxon>
        <taxon>rosids</taxon>
        <taxon>fabids</taxon>
        <taxon>Rosales</taxon>
        <taxon>Rosaceae</taxon>
        <taxon>Amygdaloideae</taxon>
        <taxon>Maleae</taxon>
        <taxon>Malus</taxon>
    </lineage>
</organism>
<dbReference type="Pfam" id="PF23622">
    <property type="entry name" value="LRR_At1g61320_AtMIF1"/>
    <property type="match status" value="1"/>
</dbReference>
<dbReference type="InterPro" id="IPR055357">
    <property type="entry name" value="LRR_At1g61320_AtMIF1"/>
</dbReference>
<evidence type="ECO:0000313" key="3">
    <source>
        <dbReference type="Proteomes" id="UP000290289"/>
    </source>
</evidence>
<keyword evidence="3" id="KW-1185">Reference proteome</keyword>
<feature type="domain" description="At1g61320/AtMIF1 LRR" evidence="1">
    <location>
        <begin position="10"/>
        <end position="110"/>
    </location>
</feature>
<dbReference type="STRING" id="3750.A0A498JBQ8"/>
<dbReference type="EMBL" id="RDQH01000334">
    <property type="protein sequence ID" value="RXH92227.1"/>
    <property type="molecule type" value="Genomic_DNA"/>
</dbReference>
<comment type="caution">
    <text evidence="2">The sequence shown here is derived from an EMBL/GenBank/DDBJ whole genome shotgun (WGS) entry which is preliminary data.</text>
</comment>
<proteinExistence type="predicted"/>